<feature type="binding site" evidence="7 8">
    <location>
        <position position="15"/>
    </location>
    <ligand>
        <name>S-adenosyl-L-methionine</name>
        <dbReference type="ChEBI" id="CHEBI:59789"/>
    </ligand>
</feature>
<keyword evidence="3 7" id="KW-0489">Methyltransferase</keyword>
<dbReference type="PROSITE" id="PS01131">
    <property type="entry name" value="RRNA_A_DIMETH"/>
    <property type="match status" value="1"/>
</dbReference>
<evidence type="ECO:0000256" key="4">
    <source>
        <dbReference type="ARBA" id="ARBA00022679"/>
    </source>
</evidence>
<dbReference type="SMART" id="SM00650">
    <property type="entry name" value="rADc"/>
    <property type="match status" value="1"/>
</dbReference>
<dbReference type="HAMAP" id="MF_00607">
    <property type="entry name" value="16SrRNA_methyltr_A"/>
    <property type="match status" value="1"/>
</dbReference>
<keyword evidence="2 7" id="KW-0698">rRNA processing</keyword>
<sequence length="255" mass="29474">MNKVIAKKWFGQNFLIDEQICFQIVNLIDLNNKNVIEIGPGQGALTKFLIKKAKFVKAFEIDNDLFKLLNQNLKANNLEIINEDFLNASLNESKNQIIIGNIPYNITTEILFKLIENYTFIDTSILMVQDEVANRIVALSNSKEYGKLSVVLQTIATCTKEISVSKNKFNPQPKVNSAVVKIVFNKEIDIPLNFYLEFVKLIFQFKRKTLVNNLKTKYSMDKINDVFSSLKFKFNIRTEQLTIEQIKQLFFILNN</sequence>
<evidence type="ECO:0000256" key="2">
    <source>
        <dbReference type="ARBA" id="ARBA00022552"/>
    </source>
</evidence>
<dbReference type="NCBIfam" id="TIGR00755">
    <property type="entry name" value="ksgA"/>
    <property type="match status" value="1"/>
</dbReference>
<comment type="function">
    <text evidence="7">Specifically dimethylates two adjacent adenosines (A1518 and A1519) in the loop of a conserved hairpin near the 3'-end of 16S rRNA in the 30S particle. May play a critical role in biogenesis of 30S subunits.</text>
</comment>
<gene>
    <name evidence="10" type="primary">ksgA_2</name>
    <name evidence="7" type="synonym">ksgA</name>
    <name evidence="7" type="synonym">rsmA</name>
    <name evidence="10" type="ORF">NCTC10113_01500</name>
</gene>
<feature type="binding site" evidence="7 8">
    <location>
        <position position="13"/>
    </location>
    <ligand>
        <name>S-adenosyl-L-methionine</name>
        <dbReference type="ChEBI" id="CHEBI:59789"/>
    </ligand>
</feature>
<dbReference type="InterPro" id="IPR011530">
    <property type="entry name" value="rRNA_adenine_dimethylase"/>
</dbReference>
<dbReference type="EMBL" id="LR214939">
    <property type="protein sequence ID" value="VEU56588.1"/>
    <property type="molecule type" value="Genomic_DNA"/>
</dbReference>
<dbReference type="GO" id="GO:0003723">
    <property type="term" value="F:RNA binding"/>
    <property type="evidence" value="ECO:0007669"/>
    <property type="project" value="UniProtKB-UniRule"/>
</dbReference>
<comment type="similarity">
    <text evidence="7">Belongs to the class I-like SAM-binding methyltransferase superfamily. rRNA adenine N(6)-methyltransferase family. RsmA subfamily.</text>
</comment>
<keyword evidence="1 7" id="KW-0963">Cytoplasm</keyword>
<dbReference type="SUPFAM" id="SSF53335">
    <property type="entry name" value="S-adenosyl-L-methionine-dependent methyltransferases"/>
    <property type="match status" value="1"/>
</dbReference>
<dbReference type="PANTHER" id="PTHR11727:SF7">
    <property type="entry name" value="DIMETHYLADENOSINE TRANSFERASE-RELATED"/>
    <property type="match status" value="1"/>
</dbReference>
<dbReference type="InterPro" id="IPR029063">
    <property type="entry name" value="SAM-dependent_MTases_sf"/>
</dbReference>
<keyword evidence="10" id="KW-0614">Plasmid</keyword>
<organism evidence="10">
    <name type="scientific">Metamycoplasma salivarium</name>
    <name type="common">Mycoplasma salivarium</name>
    <dbReference type="NCBI Taxonomy" id="2124"/>
    <lineage>
        <taxon>Bacteria</taxon>
        <taxon>Bacillati</taxon>
        <taxon>Mycoplasmatota</taxon>
        <taxon>Mycoplasmoidales</taxon>
        <taxon>Metamycoplasmataceae</taxon>
        <taxon>Metamycoplasma</taxon>
    </lineage>
</organism>
<dbReference type="GO" id="GO:0052908">
    <property type="term" value="F:16S rRNA (adenine(1518)-N(6)/adenine(1519)-N(6))-dimethyltransferase activity"/>
    <property type="evidence" value="ECO:0007669"/>
    <property type="project" value="UniProtKB-EC"/>
</dbReference>
<dbReference type="InterPro" id="IPR020598">
    <property type="entry name" value="rRNA_Ade_methylase_Trfase_N"/>
</dbReference>
<protein>
    <recommendedName>
        <fullName evidence="7">Ribosomal RNA small subunit methyltransferase A</fullName>
        <ecNumber evidence="7">2.1.1.182</ecNumber>
    </recommendedName>
    <alternativeName>
        <fullName evidence="7">16S rRNA (adenine(1518)-N(6)/adenine(1519)-N(6))-dimethyltransferase</fullName>
    </alternativeName>
    <alternativeName>
        <fullName evidence="7">16S rRNA dimethyladenosine transferase</fullName>
    </alternativeName>
    <alternativeName>
        <fullName evidence="7">16S rRNA dimethylase</fullName>
    </alternativeName>
    <alternativeName>
        <fullName evidence="7">S-adenosylmethionine-6-N', N'-adenosyl(rRNA) dimethyltransferase</fullName>
    </alternativeName>
</protein>
<dbReference type="Gene3D" id="1.10.8.100">
    <property type="entry name" value="Ribosomal RNA adenine dimethylase-like, domain 2"/>
    <property type="match status" value="1"/>
</dbReference>
<name>A0A448ZZC2_METSV</name>
<feature type="binding site" evidence="7 8">
    <location>
        <position position="101"/>
    </location>
    <ligand>
        <name>S-adenosyl-L-methionine</name>
        <dbReference type="ChEBI" id="CHEBI:59789"/>
    </ligand>
</feature>
<dbReference type="InterPro" id="IPR023165">
    <property type="entry name" value="rRNA_Ade_diMease-like_C"/>
</dbReference>
<feature type="domain" description="Ribosomal RNA adenine methylase transferase N-terminal" evidence="9">
    <location>
        <begin position="20"/>
        <end position="186"/>
    </location>
</feature>
<dbReference type="Gene3D" id="3.40.50.150">
    <property type="entry name" value="Vaccinia Virus protein VP39"/>
    <property type="match status" value="1"/>
</dbReference>
<dbReference type="EC" id="2.1.1.182" evidence="7"/>
<dbReference type="GO" id="GO:0005829">
    <property type="term" value="C:cytosol"/>
    <property type="evidence" value="ECO:0007669"/>
    <property type="project" value="TreeGrafter"/>
</dbReference>
<geneLocation type="plasmid" evidence="10">
    <name>2</name>
</geneLocation>
<dbReference type="AlphaFoldDB" id="A0A448ZZC2"/>
<evidence type="ECO:0000256" key="6">
    <source>
        <dbReference type="ARBA" id="ARBA00022884"/>
    </source>
</evidence>
<feature type="binding site" evidence="7 8">
    <location>
        <position position="84"/>
    </location>
    <ligand>
        <name>S-adenosyl-L-methionine</name>
        <dbReference type="ChEBI" id="CHEBI:59789"/>
    </ligand>
</feature>
<dbReference type="Pfam" id="PF00398">
    <property type="entry name" value="RrnaAD"/>
    <property type="match status" value="1"/>
</dbReference>
<proteinExistence type="inferred from homology"/>
<comment type="subcellular location">
    <subcellularLocation>
        <location evidence="7">Cytoplasm</location>
    </subcellularLocation>
</comment>
<comment type="catalytic activity">
    <reaction evidence="7">
        <text>adenosine(1518)/adenosine(1519) in 16S rRNA + 4 S-adenosyl-L-methionine = N(6)-dimethyladenosine(1518)/N(6)-dimethyladenosine(1519) in 16S rRNA + 4 S-adenosyl-L-homocysteine + 4 H(+)</text>
        <dbReference type="Rhea" id="RHEA:19609"/>
        <dbReference type="Rhea" id="RHEA-COMP:10232"/>
        <dbReference type="Rhea" id="RHEA-COMP:10233"/>
        <dbReference type="ChEBI" id="CHEBI:15378"/>
        <dbReference type="ChEBI" id="CHEBI:57856"/>
        <dbReference type="ChEBI" id="CHEBI:59789"/>
        <dbReference type="ChEBI" id="CHEBI:74411"/>
        <dbReference type="ChEBI" id="CHEBI:74493"/>
        <dbReference type="EC" id="2.1.1.182"/>
    </reaction>
</comment>
<dbReference type="PROSITE" id="PS51689">
    <property type="entry name" value="SAM_RNA_A_N6_MT"/>
    <property type="match status" value="1"/>
</dbReference>
<dbReference type="InterPro" id="IPR020596">
    <property type="entry name" value="rRNA_Ade_Mease_Trfase_CS"/>
</dbReference>
<keyword evidence="4 7" id="KW-0808">Transferase</keyword>
<feature type="binding site" evidence="7 8">
    <location>
        <position position="39"/>
    </location>
    <ligand>
        <name>S-adenosyl-L-methionine</name>
        <dbReference type="ChEBI" id="CHEBI:59789"/>
    </ligand>
</feature>
<dbReference type="PANTHER" id="PTHR11727">
    <property type="entry name" value="DIMETHYLADENOSINE TRANSFERASE"/>
    <property type="match status" value="1"/>
</dbReference>
<dbReference type="RefSeq" id="WP_024543844.1">
    <property type="nucleotide sequence ID" value="NZ_CP169362.1"/>
</dbReference>
<evidence type="ECO:0000256" key="1">
    <source>
        <dbReference type="ARBA" id="ARBA00022490"/>
    </source>
</evidence>
<dbReference type="InterPro" id="IPR001737">
    <property type="entry name" value="KsgA/Erm"/>
</dbReference>
<evidence type="ECO:0000313" key="10">
    <source>
        <dbReference type="EMBL" id="VEU56588.1"/>
    </source>
</evidence>
<evidence type="ECO:0000256" key="7">
    <source>
        <dbReference type="HAMAP-Rule" id="MF_00607"/>
    </source>
</evidence>
<keyword evidence="6 7" id="KW-0694">RNA-binding</keyword>
<evidence type="ECO:0000256" key="5">
    <source>
        <dbReference type="ARBA" id="ARBA00022691"/>
    </source>
</evidence>
<evidence type="ECO:0000256" key="3">
    <source>
        <dbReference type="ARBA" id="ARBA00022603"/>
    </source>
</evidence>
<keyword evidence="5 7" id="KW-0949">S-adenosyl-L-methionine</keyword>
<reference evidence="10" key="1">
    <citation type="submission" date="2019-01" db="EMBL/GenBank/DDBJ databases">
        <authorList>
            <consortium name="Pathogen Informatics"/>
        </authorList>
    </citation>
    <scope>NUCLEOTIDE SEQUENCE [LARGE SCALE GENOMIC DNA]</scope>
    <source>
        <strain evidence="10">NCTC10113</strain>
    </source>
</reference>
<accession>A0A448ZZC2</accession>
<evidence type="ECO:0000259" key="9">
    <source>
        <dbReference type="SMART" id="SM00650"/>
    </source>
</evidence>
<evidence type="ECO:0000256" key="8">
    <source>
        <dbReference type="PROSITE-ProRule" id="PRU01026"/>
    </source>
</evidence>
<feature type="binding site" evidence="7 8">
    <location>
        <position position="60"/>
    </location>
    <ligand>
        <name>S-adenosyl-L-methionine</name>
        <dbReference type="ChEBI" id="CHEBI:59789"/>
    </ligand>
</feature>